<dbReference type="AlphaFoldDB" id="A0A2N9HCX1"/>
<feature type="coiled-coil region" evidence="1">
    <location>
        <begin position="2"/>
        <end position="50"/>
    </location>
</feature>
<evidence type="ECO:0000313" key="3">
    <source>
        <dbReference type="EMBL" id="SPD09449.1"/>
    </source>
</evidence>
<proteinExistence type="predicted"/>
<gene>
    <name evidence="3" type="ORF">FSB_LOCUS37331</name>
</gene>
<evidence type="ECO:0000256" key="1">
    <source>
        <dbReference type="SAM" id="Coils"/>
    </source>
</evidence>
<dbReference type="EMBL" id="OIVN01003201">
    <property type="protein sequence ID" value="SPD09449.1"/>
    <property type="molecule type" value="Genomic_DNA"/>
</dbReference>
<name>A0A2N9HCX1_FAGSY</name>
<protein>
    <submittedName>
        <fullName evidence="3">Uncharacterized protein</fullName>
    </submittedName>
</protein>
<keyword evidence="1" id="KW-0175">Coiled coil</keyword>
<feature type="region of interest" description="Disordered" evidence="2">
    <location>
        <begin position="133"/>
        <end position="164"/>
    </location>
</feature>
<organism evidence="3">
    <name type="scientific">Fagus sylvatica</name>
    <name type="common">Beechnut</name>
    <dbReference type="NCBI Taxonomy" id="28930"/>
    <lineage>
        <taxon>Eukaryota</taxon>
        <taxon>Viridiplantae</taxon>
        <taxon>Streptophyta</taxon>
        <taxon>Embryophyta</taxon>
        <taxon>Tracheophyta</taxon>
        <taxon>Spermatophyta</taxon>
        <taxon>Magnoliopsida</taxon>
        <taxon>eudicotyledons</taxon>
        <taxon>Gunneridae</taxon>
        <taxon>Pentapetalae</taxon>
        <taxon>rosids</taxon>
        <taxon>fabids</taxon>
        <taxon>Fagales</taxon>
        <taxon>Fagaceae</taxon>
        <taxon>Fagus</taxon>
    </lineage>
</organism>
<evidence type="ECO:0000256" key="2">
    <source>
        <dbReference type="SAM" id="MobiDB-lite"/>
    </source>
</evidence>
<sequence length="164" mass="17141">MASEAKRLADAADAKRVEAEESLHAALDSLTKAGDKVRALELELERAKKAAYESGSKEAQDEMGRQLPGVCNEYYMDAWNDAIAVLNSGQIMLPPNPIKLPFPGATSPPHPETVLNSPPPQLGAVMVDLEEVESAEAAGPVDAGLQDAPDGGSAAPDEAGPNNL</sequence>
<feature type="region of interest" description="Disordered" evidence="2">
    <location>
        <begin position="102"/>
        <end position="121"/>
    </location>
</feature>
<accession>A0A2N9HCX1</accession>
<reference evidence="3" key="1">
    <citation type="submission" date="2018-02" db="EMBL/GenBank/DDBJ databases">
        <authorList>
            <person name="Cohen D.B."/>
            <person name="Kent A.D."/>
        </authorList>
    </citation>
    <scope>NUCLEOTIDE SEQUENCE</scope>
</reference>